<dbReference type="EMBL" id="MU157876">
    <property type="protein sequence ID" value="KAF9526004.1"/>
    <property type="molecule type" value="Genomic_DNA"/>
</dbReference>
<reference evidence="2" key="1">
    <citation type="submission" date="2020-11" db="EMBL/GenBank/DDBJ databases">
        <authorList>
            <consortium name="DOE Joint Genome Institute"/>
            <person name="Ahrendt S."/>
            <person name="Riley R."/>
            <person name="Andreopoulos W."/>
            <person name="Labutti K."/>
            <person name="Pangilinan J."/>
            <person name="Ruiz-Duenas F.J."/>
            <person name="Barrasa J.M."/>
            <person name="Sanchez-Garcia M."/>
            <person name="Camarero S."/>
            <person name="Miyauchi S."/>
            <person name="Serrano A."/>
            <person name="Linde D."/>
            <person name="Babiker R."/>
            <person name="Drula E."/>
            <person name="Ayuso-Fernandez I."/>
            <person name="Pacheco R."/>
            <person name="Padilla G."/>
            <person name="Ferreira P."/>
            <person name="Barriuso J."/>
            <person name="Kellner H."/>
            <person name="Castanera R."/>
            <person name="Alfaro M."/>
            <person name="Ramirez L."/>
            <person name="Pisabarro A.G."/>
            <person name="Kuo A."/>
            <person name="Tritt A."/>
            <person name="Lipzen A."/>
            <person name="He G."/>
            <person name="Yan M."/>
            <person name="Ng V."/>
            <person name="Cullen D."/>
            <person name="Martin F."/>
            <person name="Rosso M.-N."/>
            <person name="Henrissat B."/>
            <person name="Hibbett D."/>
            <person name="Martinez A.T."/>
            <person name="Grigoriev I.V."/>
        </authorList>
    </citation>
    <scope>NUCLEOTIDE SEQUENCE</scope>
    <source>
        <strain evidence="2">CBS 506.95</strain>
    </source>
</reference>
<comment type="caution">
    <text evidence="2">The sequence shown here is derived from an EMBL/GenBank/DDBJ whole genome shotgun (WGS) entry which is preliminary data.</text>
</comment>
<evidence type="ECO:0000313" key="2">
    <source>
        <dbReference type="EMBL" id="KAF9526004.1"/>
    </source>
</evidence>
<proteinExistence type="predicted"/>
<dbReference type="PANTHER" id="PTHR22642:SF2">
    <property type="entry name" value="PROTEIN LONG AFTER FAR-RED 3"/>
    <property type="match status" value="1"/>
</dbReference>
<dbReference type="InterPro" id="IPR011059">
    <property type="entry name" value="Metal-dep_hydrolase_composite"/>
</dbReference>
<dbReference type="Proteomes" id="UP000807306">
    <property type="component" value="Unassembled WGS sequence"/>
</dbReference>
<dbReference type="CDD" id="cd01300">
    <property type="entry name" value="YtcJ_like"/>
    <property type="match status" value="1"/>
</dbReference>
<sequence>MGWDQTKWAESNFPIAADLDNDPILKGRLIYLIRVDGHASWTSPAVLDLIENLPETVEGGSIIRGDDGKPTGVFVDNAMKLVPLPPWSDEEVQGFFDRTMKEALSYGLTSIHDADVELDHVNFFKKAAEHGTLPLRLYVMGRGPGEYWGDRLSPLKNYGKDKRLNFRSVKFMADGALGSWGAALLEPYSDKPDENGQLLASPETFKDVINKYWRDGWQTNIHCIGDRANDVILDIFEDILERQGGNVTEWRPRIEHAQIFTLADLERIGRFGVIASVQPTHATSDMGYAESRLGPERIKGAYAYQTLLRVSPQGVLPLGSDFPIEGVNPLLGFYAAVTRLSVSGTSPHGPGGWFPEEKLTREQALKGMTLDAAYSSFAENDIGSLIPGKKADFVVFDRDIMTVPESEILQAKVVATVIDGKVAYGTL</sequence>
<evidence type="ECO:0000313" key="3">
    <source>
        <dbReference type="Proteomes" id="UP000807306"/>
    </source>
</evidence>
<evidence type="ECO:0000259" key="1">
    <source>
        <dbReference type="Pfam" id="PF07969"/>
    </source>
</evidence>
<dbReference type="Gene3D" id="3.20.20.140">
    <property type="entry name" value="Metal-dependent hydrolases"/>
    <property type="match status" value="1"/>
</dbReference>
<dbReference type="SUPFAM" id="SSF51338">
    <property type="entry name" value="Composite domain of metallo-dependent hydrolases"/>
    <property type="match status" value="1"/>
</dbReference>
<accession>A0A9P6EBJ3</accession>
<organism evidence="2 3">
    <name type="scientific">Crepidotus variabilis</name>
    <dbReference type="NCBI Taxonomy" id="179855"/>
    <lineage>
        <taxon>Eukaryota</taxon>
        <taxon>Fungi</taxon>
        <taxon>Dikarya</taxon>
        <taxon>Basidiomycota</taxon>
        <taxon>Agaricomycotina</taxon>
        <taxon>Agaricomycetes</taxon>
        <taxon>Agaricomycetidae</taxon>
        <taxon>Agaricales</taxon>
        <taxon>Agaricineae</taxon>
        <taxon>Crepidotaceae</taxon>
        <taxon>Crepidotus</taxon>
    </lineage>
</organism>
<feature type="domain" description="Amidohydrolase 3" evidence="1">
    <location>
        <begin position="2"/>
        <end position="424"/>
    </location>
</feature>
<dbReference type="PANTHER" id="PTHR22642">
    <property type="entry name" value="IMIDAZOLONEPROPIONASE"/>
    <property type="match status" value="1"/>
</dbReference>
<dbReference type="InterPro" id="IPR032466">
    <property type="entry name" value="Metal_Hydrolase"/>
</dbReference>
<dbReference type="Pfam" id="PF07969">
    <property type="entry name" value="Amidohydro_3"/>
    <property type="match status" value="1"/>
</dbReference>
<name>A0A9P6EBJ3_9AGAR</name>
<dbReference type="SUPFAM" id="SSF51556">
    <property type="entry name" value="Metallo-dependent hydrolases"/>
    <property type="match status" value="1"/>
</dbReference>
<dbReference type="OrthoDB" id="3501663at2759"/>
<dbReference type="Gene3D" id="2.30.40.10">
    <property type="entry name" value="Urease, subunit C, domain 1"/>
    <property type="match status" value="1"/>
</dbReference>
<dbReference type="Gene3D" id="3.10.310.70">
    <property type="match status" value="1"/>
</dbReference>
<protein>
    <submittedName>
        <fullName evidence="2">Amidohydrolase 3</fullName>
    </submittedName>
</protein>
<gene>
    <name evidence="2" type="ORF">CPB83DRAFT_858488</name>
</gene>
<dbReference type="InterPro" id="IPR033932">
    <property type="entry name" value="YtcJ-like"/>
</dbReference>
<dbReference type="InterPro" id="IPR013108">
    <property type="entry name" value="Amidohydro_3"/>
</dbReference>
<keyword evidence="3" id="KW-1185">Reference proteome</keyword>
<dbReference type="AlphaFoldDB" id="A0A9P6EBJ3"/>
<dbReference type="GO" id="GO:0016810">
    <property type="term" value="F:hydrolase activity, acting on carbon-nitrogen (but not peptide) bonds"/>
    <property type="evidence" value="ECO:0007669"/>
    <property type="project" value="InterPro"/>
</dbReference>